<reference evidence="3" key="1">
    <citation type="journal article" date="2021" name="Genome Biol. Evol.">
        <title>The assembled and annotated genome of the fairy-ring fungus Marasmius oreades.</title>
        <authorList>
            <person name="Hiltunen M."/>
            <person name="Ament-Velasquez S.L."/>
            <person name="Johannesson H."/>
        </authorList>
    </citation>
    <scope>NUCLEOTIDE SEQUENCE</scope>
    <source>
        <strain evidence="3">03SP1</strain>
    </source>
</reference>
<dbReference type="AlphaFoldDB" id="A0A9P8AEY1"/>
<keyword evidence="4" id="KW-1185">Reference proteome</keyword>
<dbReference type="EMBL" id="CM032181">
    <property type="protein sequence ID" value="KAG7099356.1"/>
    <property type="molecule type" value="Genomic_DNA"/>
</dbReference>
<proteinExistence type="predicted"/>
<accession>A0A9P8AEY1</accession>
<dbReference type="GeneID" id="66070288"/>
<feature type="signal peptide" evidence="2">
    <location>
        <begin position="1"/>
        <end position="34"/>
    </location>
</feature>
<evidence type="ECO:0000313" key="3">
    <source>
        <dbReference type="EMBL" id="KAG7099356.1"/>
    </source>
</evidence>
<dbReference type="OrthoDB" id="3267335at2759"/>
<sequence>MARVRLSSFFSESPCFAFSLSLLWFLGQLLCCSAGQIITDGLSIINSPQPGNPAHVGNPISISVEVSGNGKLPLEATNTNSSSATHYDSLEIYLISSQTGKNYTVASGSEFLNDGTGSVRQCNWKVPACVPEGQYNLTFYERSHINGQPHFIITSILSPVENSQGLNNEECTELSNDYLGQPQDSSPPSPPFYQDDWGSTSRTSGMTTSYTGNGTGPTGPVLITITLSASGGLPFPFPPTVTVTVPSISVSQVVSLTTVTSVQGPSTTTFVQTLTSLVTVTPSGNPGDLGSGRIIPINSGCITRITLVFLILPLSILWSLV</sequence>
<feature type="region of interest" description="Disordered" evidence="1">
    <location>
        <begin position="176"/>
        <end position="215"/>
    </location>
</feature>
<comment type="caution">
    <text evidence="3">The sequence shown here is derived from an EMBL/GenBank/DDBJ whole genome shotgun (WGS) entry which is preliminary data.</text>
</comment>
<protein>
    <submittedName>
        <fullName evidence="3">Uncharacterized protein</fullName>
    </submittedName>
</protein>
<organism evidence="3 4">
    <name type="scientific">Marasmius oreades</name>
    <name type="common">fairy-ring Marasmius</name>
    <dbReference type="NCBI Taxonomy" id="181124"/>
    <lineage>
        <taxon>Eukaryota</taxon>
        <taxon>Fungi</taxon>
        <taxon>Dikarya</taxon>
        <taxon>Basidiomycota</taxon>
        <taxon>Agaricomycotina</taxon>
        <taxon>Agaricomycetes</taxon>
        <taxon>Agaricomycetidae</taxon>
        <taxon>Agaricales</taxon>
        <taxon>Marasmiineae</taxon>
        <taxon>Marasmiaceae</taxon>
        <taxon>Marasmius</taxon>
    </lineage>
</organism>
<name>A0A9P8AEY1_9AGAR</name>
<evidence type="ECO:0000256" key="1">
    <source>
        <dbReference type="SAM" id="MobiDB-lite"/>
    </source>
</evidence>
<dbReference type="RefSeq" id="XP_043015826.1">
    <property type="nucleotide sequence ID" value="XM_043147121.1"/>
</dbReference>
<dbReference type="Proteomes" id="UP001049176">
    <property type="component" value="Chromosome 1"/>
</dbReference>
<feature type="chain" id="PRO_5040468379" evidence="2">
    <location>
        <begin position="35"/>
        <end position="321"/>
    </location>
</feature>
<evidence type="ECO:0000256" key="2">
    <source>
        <dbReference type="SAM" id="SignalP"/>
    </source>
</evidence>
<feature type="compositionally biased region" description="Low complexity" evidence="1">
    <location>
        <begin position="192"/>
        <end position="212"/>
    </location>
</feature>
<keyword evidence="2" id="KW-0732">Signal</keyword>
<evidence type="ECO:0000313" key="4">
    <source>
        <dbReference type="Proteomes" id="UP001049176"/>
    </source>
</evidence>
<gene>
    <name evidence="3" type="ORF">E1B28_001212</name>
</gene>
<dbReference type="KEGG" id="more:E1B28_001212"/>